<evidence type="ECO:0000256" key="1">
    <source>
        <dbReference type="ARBA" id="ARBA00022723"/>
    </source>
</evidence>
<dbReference type="Gene3D" id="3.30.40.10">
    <property type="entry name" value="Zinc/RING finger domain, C3HC4 (zinc finger)"/>
    <property type="match status" value="1"/>
</dbReference>
<dbReference type="InterPro" id="IPR013083">
    <property type="entry name" value="Znf_RING/FYVE/PHD"/>
</dbReference>
<dbReference type="EMBL" id="JANTQA010000015">
    <property type="protein sequence ID" value="KAJ3448346.1"/>
    <property type="molecule type" value="Genomic_DNA"/>
</dbReference>
<feature type="compositionally biased region" description="Polar residues" evidence="5">
    <location>
        <begin position="352"/>
        <end position="371"/>
    </location>
</feature>
<evidence type="ECO:0000256" key="3">
    <source>
        <dbReference type="ARBA" id="ARBA00022833"/>
    </source>
</evidence>
<comment type="caution">
    <text evidence="7">The sequence shown here is derived from an EMBL/GenBank/DDBJ whole genome shotgun (WGS) entry which is preliminary data.</text>
</comment>
<dbReference type="InterPro" id="IPR004181">
    <property type="entry name" value="Znf_MIZ"/>
</dbReference>
<reference evidence="7" key="1">
    <citation type="submission" date="2022-08" db="EMBL/GenBank/DDBJ databases">
        <title>Novel sulphate-reducing endosymbionts in the free-living metamonad Anaeramoeba.</title>
        <authorList>
            <person name="Jerlstrom-Hultqvist J."/>
            <person name="Cepicka I."/>
            <person name="Gallot-Lavallee L."/>
            <person name="Salas-Leiva D."/>
            <person name="Curtis B.A."/>
            <person name="Zahonova K."/>
            <person name="Pipaliya S."/>
            <person name="Dacks J."/>
            <person name="Roger A.J."/>
        </authorList>
    </citation>
    <scope>NUCLEOTIDE SEQUENCE</scope>
    <source>
        <strain evidence="7">Busselton2</strain>
    </source>
</reference>
<dbReference type="GO" id="GO:0008270">
    <property type="term" value="F:zinc ion binding"/>
    <property type="evidence" value="ECO:0007669"/>
    <property type="project" value="UniProtKB-KW"/>
</dbReference>
<keyword evidence="2 4" id="KW-0863">Zinc-finger</keyword>
<dbReference type="PANTHER" id="PTHR10782">
    <property type="entry name" value="ZINC FINGER MIZ DOMAIN-CONTAINING PROTEIN"/>
    <property type="match status" value="1"/>
</dbReference>
<dbReference type="PANTHER" id="PTHR10782:SF4">
    <property type="entry name" value="TONALLI, ISOFORM E"/>
    <property type="match status" value="1"/>
</dbReference>
<evidence type="ECO:0000256" key="2">
    <source>
        <dbReference type="ARBA" id="ARBA00022771"/>
    </source>
</evidence>
<keyword evidence="1" id="KW-0479">Metal-binding</keyword>
<organism evidence="7 8">
    <name type="scientific">Anaeramoeba flamelloides</name>
    <dbReference type="NCBI Taxonomy" id="1746091"/>
    <lineage>
        <taxon>Eukaryota</taxon>
        <taxon>Metamonada</taxon>
        <taxon>Anaeramoebidae</taxon>
        <taxon>Anaeramoeba</taxon>
    </lineage>
</organism>
<dbReference type="Proteomes" id="UP001146793">
    <property type="component" value="Unassembled WGS sequence"/>
</dbReference>
<dbReference type="AlphaFoldDB" id="A0AAV8A5R2"/>
<gene>
    <name evidence="7" type="ORF">M0812_00825</name>
</gene>
<keyword evidence="3" id="KW-0862">Zinc</keyword>
<protein>
    <submittedName>
        <fullName evidence="7">Tonalli isoform b</fullName>
    </submittedName>
</protein>
<evidence type="ECO:0000256" key="5">
    <source>
        <dbReference type="SAM" id="MobiDB-lite"/>
    </source>
</evidence>
<name>A0AAV8A5R2_9EUKA</name>
<dbReference type="GO" id="GO:0061665">
    <property type="term" value="F:SUMO ligase activity"/>
    <property type="evidence" value="ECO:0007669"/>
    <property type="project" value="TreeGrafter"/>
</dbReference>
<dbReference type="GO" id="GO:0016925">
    <property type="term" value="P:protein sumoylation"/>
    <property type="evidence" value="ECO:0007669"/>
    <property type="project" value="TreeGrafter"/>
</dbReference>
<feature type="domain" description="SP-RING-type" evidence="6">
    <location>
        <begin position="200"/>
        <end position="290"/>
    </location>
</feature>
<accession>A0AAV8A5R2</accession>
<dbReference type="Pfam" id="PF02891">
    <property type="entry name" value="zf-MIZ"/>
    <property type="match status" value="1"/>
</dbReference>
<proteinExistence type="predicted"/>
<evidence type="ECO:0000313" key="8">
    <source>
        <dbReference type="Proteomes" id="UP001146793"/>
    </source>
</evidence>
<evidence type="ECO:0000256" key="4">
    <source>
        <dbReference type="PROSITE-ProRule" id="PRU00452"/>
    </source>
</evidence>
<evidence type="ECO:0000259" key="6">
    <source>
        <dbReference type="PROSITE" id="PS51044"/>
    </source>
</evidence>
<dbReference type="GO" id="GO:0000785">
    <property type="term" value="C:chromatin"/>
    <property type="evidence" value="ECO:0007669"/>
    <property type="project" value="TreeGrafter"/>
</dbReference>
<dbReference type="PROSITE" id="PS51044">
    <property type="entry name" value="ZF_SP_RING"/>
    <property type="match status" value="1"/>
</dbReference>
<sequence length="371" mass="43233">MFQNKRRKNYFEESLNCKINKLKDPIKRSLFTKLKTHYHQNKKVSYQTITQILFGDSLLLMPKYPPLVGPGIVNNKKSLRFVVPKERIDKIKGNFDNKNSKFCLRFLSNPGTRKGKGNEDHNNKILVNINKVSFQLTMDKPFQIDLSLFNQETNELTFVAQSAIEDTVIVLQNMYQIEISNIVNIVKSKKRVNSNLYSQDMEKLIFSSSNTKNEIISFKCPLSKKRISVPARGLKCKHLQCFDLGAFIRHAEMTKKWICPCCSQPITLRDLVVDGFIEKILTKPLQSSPEKAQIKNPQLYHNGEWQHILTHNIQNFEKLNLSFRKNFSNLQQRKRIFQKTTQFTFKRPLKVTTGNKTRKTNQTSLNPSFKK</sequence>
<dbReference type="CDD" id="cd16650">
    <property type="entry name" value="SP-RING_PIAS-like"/>
    <property type="match status" value="1"/>
</dbReference>
<feature type="region of interest" description="Disordered" evidence="5">
    <location>
        <begin position="350"/>
        <end position="371"/>
    </location>
</feature>
<evidence type="ECO:0000313" key="7">
    <source>
        <dbReference type="EMBL" id="KAJ3448346.1"/>
    </source>
</evidence>